<reference evidence="1 2" key="2">
    <citation type="journal article" date="2022" name="Mol. Ecol. Resour.">
        <title>The genomes of chicory, endive, great burdock and yacon provide insights into Asteraceae paleo-polyploidization history and plant inulin production.</title>
        <authorList>
            <person name="Fan W."/>
            <person name="Wang S."/>
            <person name="Wang H."/>
            <person name="Wang A."/>
            <person name="Jiang F."/>
            <person name="Liu H."/>
            <person name="Zhao H."/>
            <person name="Xu D."/>
            <person name="Zhang Y."/>
        </authorList>
    </citation>
    <scope>NUCLEOTIDE SEQUENCE [LARGE SCALE GENOMIC DNA]</scope>
    <source>
        <strain evidence="2">cv. Niubang</strain>
    </source>
</reference>
<dbReference type="Proteomes" id="UP001055879">
    <property type="component" value="Linkage Group LG17"/>
</dbReference>
<name>A0ACB8XLN1_ARCLA</name>
<dbReference type="EMBL" id="CM042063">
    <property type="protein sequence ID" value="KAI3668298.1"/>
    <property type="molecule type" value="Genomic_DNA"/>
</dbReference>
<keyword evidence="2" id="KW-1185">Reference proteome</keyword>
<comment type="caution">
    <text evidence="1">The sequence shown here is derived from an EMBL/GenBank/DDBJ whole genome shotgun (WGS) entry which is preliminary data.</text>
</comment>
<evidence type="ECO:0000313" key="1">
    <source>
        <dbReference type="EMBL" id="KAI3668298.1"/>
    </source>
</evidence>
<accession>A0ACB8XLN1</accession>
<reference evidence="2" key="1">
    <citation type="journal article" date="2022" name="Mol. Ecol. Resour.">
        <title>The genomes of chicory, endive, great burdock and yacon provide insights into Asteraceae palaeo-polyploidization history and plant inulin production.</title>
        <authorList>
            <person name="Fan W."/>
            <person name="Wang S."/>
            <person name="Wang H."/>
            <person name="Wang A."/>
            <person name="Jiang F."/>
            <person name="Liu H."/>
            <person name="Zhao H."/>
            <person name="Xu D."/>
            <person name="Zhang Y."/>
        </authorList>
    </citation>
    <scope>NUCLEOTIDE SEQUENCE [LARGE SCALE GENOMIC DNA]</scope>
    <source>
        <strain evidence="2">cv. Niubang</strain>
    </source>
</reference>
<evidence type="ECO:0000313" key="2">
    <source>
        <dbReference type="Proteomes" id="UP001055879"/>
    </source>
</evidence>
<gene>
    <name evidence="1" type="ORF">L6452_43375</name>
</gene>
<organism evidence="1 2">
    <name type="scientific">Arctium lappa</name>
    <name type="common">Greater burdock</name>
    <name type="synonym">Lappa major</name>
    <dbReference type="NCBI Taxonomy" id="4217"/>
    <lineage>
        <taxon>Eukaryota</taxon>
        <taxon>Viridiplantae</taxon>
        <taxon>Streptophyta</taxon>
        <taxon>Embryophyta</taxon>
        <taxon>Tracheophyta</taxon>
        <taxon>Spermatophyta</taxon>
        <taxon>Magnoliopsida</taxon>
        <taxon>eudicotyledons</taxon>
        <taxon>Gunneridae</taxon>
        <taxon>Pentapetalae</taxon>
        <taxon>asterids</taxon>
        <taxon>campanulids</taxon>
        <taxon>Asterales</taxon>
        <taxon>Asteraceae</taxon>
        <taxon>Carduoideae</taxon>
        <taxon>Cardueae</taxon>
        <taxon>Arctiinae</taxon>
        <taxon>Arctium</taxon>
    </lineage>
</organism>
<sequence>MEAITTKSYVWVVLLLWMVAMLASVSAHTGYGVEGYMPPKENKEQGKPMIPKEEGYEHPKNLAVQGLIYCKSGSKLIPLKGATARVSCLAVHKNGQESAPFSFLSCPADKKGYFLAKISPSKLHLWKLTECKAFLENSPWTKCKLPQDTNGGITGAHLTSSRLLKEYHLSSVGPFIYTSGPPQEDVTIKNPHIAKTQILKKKTTGHKHTLK</sequence>
<protein>
    <submittedName>
        <fullName evidence="1">Uncharacterized protein</fullName>
    </submittedName>
</protein>
<proteinExistence type="predicted"/>